<dbReference type="PROSITE" id="PS51352">
    <property type="entry name" value="THIOREDOXIN_2"/>
    <property type="match status" value="1"/>
</dbReference>
<dbReference type="InterPro" id="IPR036249">
    <property type="entry name" value="Thioredoxin-like_sf"/>
</dbReference>
<dbReference type="PRINTS" id="PR00421">
    <property type="entry name" value="THIOREDOXIN"/>
</dbReference>
<reference evidence="7" key="1">
    <citation type="submission" date="2016-10" db="EMBL/GenBank/DDBJ databases">
        <authorList>
            <person name="Varghese N."/>
            <person name="Submissions S."/>
        </authorList>
    </citation>
    <scope>NUCLEOTIDE SEQUENCE [LARGE SCALE GENOMIC DNA]</scope>
    <source>
        <strain evidence="7">KCTC 32247</strain>
    </source>
</reference>
<dbReference type="NCBIfam" id="NF008229">
    <property type="entry name" value="PRK10996.1"/>
    <property type="match status" value="1"/>
</dbReference>
<dbReference type="InterPro" id="IPR049299">
    <property type="entry name" value="Thio2_N"/>
</dbReference>
<gene>
    <name evidence="6" type="ORF">SAMN05216221_2906</name>
</gene>
<dbReference type="OrthoDB" id="9790390at2"/>
<dbReference type="AlphaFoldDB" id="A0A1H1VXE0"/>
<dbReference type="GO" id="GO:0015035">
    <property type="term" value="F:protein-disulfide reductase activity"/>
    <property type="evidence" value="ECO:0007669"/>
    <property type="project" value="TreeGrafter"/>
</dbReference>
<dbReference type="PANTHER" id="PTHR45663">
    <property type="entry name" value="GEO12009P1"/>
    <property type="match status" value="1"/>
</dbReference>
<protein>
    <submittedName>
        <fullName evidence="6">Thioredoxin</fullName>
    </submittedName>
</protein>
<name>A0A1H1VXE0_9PSED</name>
<dbReference type="Pfam" id="PF00085">
    <property type="entry name" value="Thioredoxin"/>
    <property type="match status" value="1"/>
</dbReference>
<accession>A0A1H1VXE0</accession>
<feature type="domain" description="Thioredoxin" evidence="5">
    <location>
        <begin position="36"/>
        <end position="144"/>
    </location>
</feature>
<keyword evidence="3" id="KW-1015">Disulfide bond</keyword>
<dbReference type="PANTHER" id="PTHR45663:SF11">
    <property type="entry name" value="GEO12009P1"/>
    <property type="match status" value="1"/>
</dbReference>
<evidence type="ECO:0000256" key="3">
    <source>
        <dbReference type="ARBA" id="ARBA00023157"/>
    </source>
</evidence>
<dbReference type="InterPro" id="IPR017937">
    <property type="entry name" value="Thioredoxin_CS"/>
</dbReference>
<dbReference type="SUPFAM" id="SSF52833">
    <property type="entry name" value="Thioredoxin-like"/>
    <property type="match status" value="1"/>
</dbReference>
<evidence type="ECO:0000256" key="2">
    <source>
        <dbReference type="ARBA" id="ARBA00022982"/>
    </source>
</evidence>
<organism evidence="6 7">
    <name type="scientific">Pseudomonas oryzae</name>
    <dbReference type="NCBI Taxonomy" id="1392877"/>
    <lineage>
        <taxon>Bacteria</taxon>
        <taxon>Pseudomonadati</taxon>
        <taxon>Pseudomonadota</taxon>
        <taxon>Gammaproteobacteria</taxon>
        <taxon>Pseudomonadales</taxon>
        <taxon>Pseudomonadaceae</taxon>
        <taxon>Pseudomonas</taxon>
    </lineage>
</organism>
<evidence type="ECO:0000313" key="7">
    <source>
        <dbReference type="Proteomes" id="UP000243359"/>
    </source>
</evidence>
<evidence type="ECO:0000256" key="4">
    <source>
        <dbReference type="ARBA" id="ARBA00023284"/>
    </source>
</evidence>
<dbReference type="Gene3D" id="2.30.30.380">
    <property type="entry name" value="Zn-finger domain of Sec23/24"/>
    <property type="match status" value="1"/>
</dbReference>
<dbReference type="Gene3D" id="3.40.30.10">
    <property type="entry name" value="Glutaredoxin"/>
    <property type="match status" value="1"/>
</dbReference>
<evidence type="ECO:0000259" key="5">
    <source>
        <dbReference type="PROSITE" id="PS51352"/>
    </source>
</evidence>
<dbReference type="InterPro" id="IPR013766">
    <property type="entry name" value="Thioredoxin_domain"/>
</dbReference>
<dbReference type="STRING" id="1392877.SAMN05216221_2906"/>
<keyword evidence="4" id="KW-0676">Redox-active center</keyword>
<dbReference type="GO" id="GO:0005737">
    <property type="term" value="C:cytoplasm"/>
    <property type="evidence" value="ECO:0007669"/>
    <property type="project" value="TreeGrafter"/>
</dbReference>
<evidence type="ECO:0000256" key="1">
    <source>
        <dbReference type="ARBA" id="ARBA00022448"/>
    </source>
</evidence>
<keyword evidence="2" id="KW-0249">Electron transport</keyword>
<keyword evidence="7" id="KW-1185">Reference proteome</keyword>
<keyword evidence="1" id="KW-0813">Transport</keyword>
<dbReference type="RefSeq" id="WP_090349604.1">
    <property type="nucleotide sequence ID" value="NZ_LT629751.1"/>
</dbReference>
<dbReference type="PROSITE" id="PS00194">
    <property type="entry name" value="THIOREDOXIN_1"/>
    <property type="match status" value="1"/>
</dbReference>
<proteinExistence type="predicted"/>
<evidence type="ECO:0000313" key="6">
    <source>
        <dbReference type="EMBL" id="SDS89405.1"/>
    </source>
</evidence>
<sequence length="145" mass="15534">MTEPLIIPCPHCHGLNRIPAARLGDAPRCGRCKSAVLPGQPFAVDGAGFAAQLRGDLPLLLDVWADWCGPCKAFAPIFDQAARQLSGRVRLAKLDSEAEPQLAGQLGIRSIPSLILFRDGREVARQSGALALPQLLAWLRQHGVA</sequence>
<dbReference type="CDD" id="cd02947">
    <property type="entry name" value="TRX_family"/>
    <property type="match status" value="1"/>
</dbReference>
<dbReference type="Pfam" id="PF21352">
    <property type="entry name" value="Zn_ribbon_Thio2"/>
    <property type="match status" value="1"/>
</dbReference>
<dbReference type="EMBL" id="LT629751">
    <property type="protein sequence ID" value="SDS89405.1"/>
    <property type="molecule type" value="Genomic_DNA"/>
</dbReference>
<dbReference type="Proteomes" id="UP000243359">
    <property type="component" value="Chromosome I"/>
</dbReference>